<dbReference type="KEGG" id="dmm:dnm_049190"/>
<dbReference type="Pfam" id="PF00882">
    <property type="entry name" value="Zn_dep_PLPC"/>
    <property type="match status" value="1"/>
</dbReference>
<evidence type="ECO:0000313" key="2">
    <source>
        <dbReference type="EMBL" id="QTA88872.1"/>
    </source>
</evidence>
<gene>
    <name evidence="2" type="ORF">dnm_049190</name>
</gene>
<name>A0A975GPH9_9BACT</name>
<dbReference type="InterPro" id="IPR029002">
    <property type="entry name" value="PLPC/GPLD1"/>
</dbReference>
<evidence type="ECO:0000313" key="3">
    <source>
        <dbReference type="Proteomes" id="UP000663722"/>
    </source>
</evidence>
<reference evidence="2" key="1">
    <citation type="journal article" date="2021" name="Microb. Physiol.">
        <title>Proteogenomic Insights into the Physiology of Marine, Sulfate-Reducing, Filamentous Desulfonema limicola and Desulfonema magnum.</title>
        <authorList>
            <person name="Schnaars V."/>
            <person name="Wohlbrand L."/>
            <person name="Scheve S."/>
            <person name="Hinrichs C."/>
            <person name="Reinhardt R."/>
            <person name="Rabus R."/>
        </authorList>
    </citation>
    <scope>NUCLEOTIDE SEQUENCE</scope>
    <source>
        <strain evidence="2">4be13</strain>
    </source>
</reference>
<accession>A0A975GPH9</accession>
<dbReference type="RefSeq" id="WP_207683437.1">
    <property type="nucleotide sequence ID" value="NZ_CP061800.1"/>
</dbReference>
<feature type="domain" description="Phospholipase C/D" evidence="1">
    <location>
        <begin position="6"/>
        <end position="159"/>
    </location>
</feature>
<dbReference type="Proteomes" id="UP000663722">
    <property type="component" value="Chromosome"/>
</dbReference>
<organism evidence="2 3">
    <name type="scientific">Desulfonema magnum</name>
    <dbReference type="NCBI Taxonomy" id="45655"/>
    <lineage>
        <taxon>Bacteria</taxon>
        <taxon>Pseudomonadati</taxon>
        <taxon>Thermodesulfobacteriota</taxon>
        <taxon>Desulfobacteria</taxon>
        <taxon>Desulfobacterales</taxon>
        <taxon>Desulfococcaceae</taxon>
        <taxon>Desulfonema</taxon>
    </lineage>
</organism>
<evidence type="ECO:0000259" key="1">
    <source>
        <dbReference type="Pfam" id="PF00882"/>
    </source>
</evidence>
<sequence>MPKEITHWMLAEKVCQNIDADSPLKNIINHHKNLYLAGAVIVDSPLYLLFGRAAKMMNLLGQKIHDNPEDSYKPVANLIHYYGQNVPDDVLSLLLGVISHIHADSLFHPLVYYVSGNNLTDQKTGRDQSMALHRILETYIDLYYADGFQLQNRGLVSQALNNAEMEKHRLLNVLAMLYSGLDGFQNLKDIRIPIKNALRSHALIQKLFDNNPLKIILRLLDAIPGADMEFCTSLLYPFHAPEPASIFRYPFSYRHPVTGEKFQHSVKDLEEKMIRETLHVFGLIEKHLKNYSPARAFSQLRGPNLCTGIPGTRASDMRYFCNKERMTELIFHMDCPPETYENSLAIHCRIHGDKKIL</sequence>
<keyword evidence="3" id="KW-1185">Reference proteome</keyword>
<protein>
    <submittedName>
        <fullName evidence="2">Phospholipase domain-containing protein</fullName>
    </submittedName>
</protein>
<dbReference type="EMBL" id="CP061800">
    <property type="protein sequence ID" value="QTA88872.1"/>
    <property type="molecule type" value="Genomic_DNA"/>
</dbReference>
<dbReference type="AlphaFoldDB" id="A0A975GPH9"/>
<proteinExistence type="predicted"/>